<dbReference type="RefSeq" id="WP_343752219.1">
    <property type="nucleotide sequence ID" value="NZ_BAAADM010000039.1"/>
</dbReference>
<sequence>MKRSDRLVSLMHYFLENPREHTSLPVFGEQYKAAKSSISEDLDIIDRVMRAEGKGYLQTLPGASGGVRFIPELSEENSMAFIRQLCTMLEDPERMLPGGYLYMSDILGDPKMVNYLGRILATAFHDSAIDVVVTVATKGIPLAYATASVLNVPVVIVRRDPRVTEGSSVSINYVSGSSKKIQTMVLPKRSLQEHTNVCIIDDFMKAGGTINGMINLLDEFNANVSAVGVLAEAEDDEDERMVDHYKSLVNITEADGKHQRITAVPGNISPYS</sequence>
<dbReference type="InterPro" id="IPR036390">
    <property type="entry name" value="WH_DNA-bd_sf"/>
</dbReference>
<accession>A0ABN0Z935</accession>
<dbReference type="Gene3D" id="3.40.50.2020">
    <property type="match status" value="1"/>
</dbReference>
<keyword evidence="4" id="KW-0804">Transcription</keyword>
<dbReference type="Pfam" id="PF09182">
    <property type="entry name" value="PuR_N"/>
    <property type="match status" value="1"/>
</dbReference>
<dbReference type="InterPro" id="IPR010078">
    <property type="entry name" value="PurR_Bsub"/>
</dbReference>
<dbReference type="InterPro" id="IPR015265">
    <property type="entry name" value="PuR_N"/>
</dbReference>
<evidence type="ECO:0000313" key="9">
    <source>
        <dbReference type="Proteomes" id="UP001501459"/>
    </source>
</evidence>
<dbReference type="SUPFAM" id="SSF53271">
    <property type="entry name" value="PRTase-like"/>
    <property type="match status" value="1"/>
</dbReference>
<dbReference type="InterPro" id="IPR036388">
    <property type="entry name" value="WH-like_DNA-bd_sf"/>
</dbReference>
<organism evidence="8 9">
    <name type="scientific">Lentibacillus halophilus</name>
    <dbReference type="NCBI Taxonomy" id="295065"/>
    <lineage>
        <taxon>Bacteria</taxon>
        <taxon>Bacillati</taxon>
        <taxon>Bacillota</taxon>
        <taxon>Bacilli</taxon>
        <taxon>Bacillales</taxon>
        <taxon>Bacillaceae</taxon>
        <taxon>Lentibacillus</taxon>
    </lineage>
</organism>
<evidence type="ECO:0000256" key="5">
    <source>
        <dbReference type="ARBA" id="ARBA00049656"/>
    </source>
</evidence>
<dbReference type="PANTHER" id="PTHR43864:SF2">
    <property type="entry name" value="PUR OPERON REPRESSOR"/>
    <property type="match status" value="1"/>
</dbReference>
<keyword evidence="2" id="KW-0805">Transcription regulation</keyword>
<dbReference type="PANTHER" id="PTHR43864">
    <property type="entry name" value="HYPOXANTHINE/GUANINE PHOSPHORIBOSYLTRANSFERASE"/>
    <property type="match status" value="1"/>
</dbReference>
<protein>
    <submittedName>
        <fullName evidence="8">Pur operon repressor</fullName>
    </submittedName>
</protein>
<comment type="subunit">
    <text evidence="1">Homodimer.</text>
</comment>
<keyword evidence="3" id="KW-0238">DNA-binding</keyword>
<dbReference type="CDD" id="cd06223">
    <property type="entry name" value="PRTases_typeI"/>
    <property type="match status" value="1"/>
</dbReference>
<gene>
    <name evidence="8" type="primary">purR</name>
    <name evidence="8" type="ORF">GCM10008983_15280</name>
</gene>
<evidence type="ECO:0000256" key="3">
    <source>
        <dbReference type="ARBA" id="ARBA00023125"/>
    </source>
</evidence>
<proteinExistence type="inferred from homology"/>
<evidence type="ECO:0000259" key="7">
    <source>
        <dbReference type="Pfam" id="PF09182"/>
    </source>
</evidence>
<dbReference type="InterPro" id="IPR029057">
    <property type="entry name" value="PRTase-like"/>
</dbReference>
<evidence type="ECO:0000256" key="4">
    <source>
        <dbReference type="ARBA" id="ARBA00023163"/>
    </source>
</evidence>
<dbReference type="SUPFAM" id="SSF46785">
    <property type="entry name" value="Winged helix' DNA-binding domain"/>
    <property type="match status" value="1"/>
</dbReference>
<name>A0ABN0Z935_9BACI</name>
<dbReference type="InterPro" id="IPR050118">
    <property type="entry name" value="Pur/Pyrimidine_PRTase"/>
</dbReference>
<evidence type="ECO:0000313" key="8">
    <source>
        <dbReference type="EMBL" id="GAA0439322.1"/>
    </source>
</evidence>
<evidence type="ECO:0000256" key="2">
    <source>
        <dbReference type="ARBA" id="ARBA00023015"/>
    </source>
</evidence>
<comment type="caution">
    <text evidence="8">The sequence shown here is derived from an EMBL/GenBank/DDBJ whole genome shotgun (WGS) entry which is preliminary data.</text>
</comment>
<dbReference type="Gene3D" id="1.10.10.10">
    <property type="entry name" value="Winged helix-like DNA-binding domain superfamily/Winged helix DNA-binding domain"/>
    <property type="match status" value="1"/>
</dbReference>
<dbReference type="Pfam" id="PF00156">
    <property type="entry name" value="Pribosyltran"/>
    <property type="match status" value="1"/>
</dbReference>
<dbReference type="InterPro" id="IPR000836">
    <property type="entry name" value="PRTase_dom"/>
</dbReference>
<evidence type="ECO:0000256" key="1">
    <source>
        <dbReference type="ARBA" id="ARBA00011738"/>
    </source>
</evidence>
<feature type="domain" description="Bacterial purine repressor N-terminal" evidence="7">
    <location>
        <begin position="2"/>
        <end position="71"/>
    </location>
</feature>
<comment type="similarity">
    <text evidence="5">Belongs to the purine/pyrimidine phosphoribosyltransferase family. PurR subfamily.</text>
</comment>
<dbReference type="EMBL" id="BAAADM010000039">
    <property type="protein sequence ID" value="GAA0439322.1"/>
    <property type="molecule type" value="Genomic_DNA"/>
</dbReference>
<keyword evidence="9" id="KW-1185">Reference proteome</keyword>
<reference evidence="8 9" key="1">
    <citation type="journal article" date="2019" name="Int. J. Syst. Evol. Microbiol.">
        <title>The Global Catalogue of Microorganisms (GCM) 10K type strain sequencing project: providing services to taxonomists for standard genome sequencing and annotation.</title>
        <authorList>
            <consortium name="The Broad Institute Genomics Platform"/>
            <consortium name="The Broad Institute Genome Sequencing Center for Infectious Disease"/>
            <person name="Wu L."/>
            <person name="Ma J."/>
        </authorList>
    </citation>
    <scope>NUCLEOTIDE SEQUENCE [LARGE SCALE GENOMIC DNA]</scope>
    <source>
        <strain evidence="8 9">JCM 12149</strain>
    </source>
</reference>
<evidence type="ECO:0000259" key="6">
    <source>
        <dbReference type="Pfam" id="PF00156"/>
    </source>
</evidence>
<feature type="domain" description="Phosphoribosyltransferase" evidence="6">
    <location>
        <begin position="110"/>
        <end position="258"/>
    </location>
</feature>
<dbReference type="NCBIfam" id="TIGR01743">
    <property type="entry name" value="purR_Bsub"/>
    <property type="match status" value="1"/>
</dbReference>
<dbReference type="Proteomes" id="UP001501459">
    <property type="component" value="Unassembled WGS sequence"/>
</dbReference>